<feature type="transmembrane region" description="Helical" evidence="1">
    <location>
        <begin position="23"/>
        <end position="44"/>
    </location>
</feature>
<keyword evidence="4" id="KW-1185">Reference proteome</keyword>
<dbReference type="Proteomes" id="UP000475155">
    <property type="component" value="Unassembled WGS sequence"/>
</dbReference>
<evidence type="ECO:0000313" key="3">
    <source>
        <dbReference type="EMBL" id="NEH11670.1"/>
    </source>
</evidence>
<evidence type="ECO:0000313" key="4">
    <source>
        <dbReference type="Proteomes" id="UP000475155"/>
    </source>
</evidence>
<keyword evidence="1" id="KW-1133">Transmembrane helix</keyword>
<sequence length="211" mass="22625">MTSPEAFDERKARQQFVRDRQKIVFTIAIALLAVILVVAFLFYFGVLGKSSSAKAAEKPNYGVIAPCATTDNTGTAKTVANGNVTIRVLNGTDKSGLANAVSSALKNRGFVTKGVADYPGTTTLKRTEIRFGKNAVNQAYTVAGHFNDAIMRMDDRSDKLIDVVIGSTFSTLTDENEVKTGADQQITSFQNCVAADKITNLPKAVDHAAVK</sequence>
<dbReference type="Gene3D" id="3.30.70.2390">
    <property type="match status" value="1"/>
</dbReference>
<organism evidence="3 4">
    <name type="scientific">Bifidobacterium saimiriisciurei</name>
    <dbReference type="NCBI Taxonomy" id="2661627"/>
    <lineage>
        <taxon>Bacteria</taxon>
        <taxon>Bacillati</taxon>
        <taxon>Actinomycetota</taxon>
        <taxon>Actinomycetes</taxon>
        <taxon>Bifidobacteriales</taxon>
        <taxon>Bifidobacteriaceae</taxon>
        <taxon>Bifidobacterium</taxon>
    </lineage>
</organism>
<feature type="domain" description="LytR/CpsA/Psr regulator C-terminal" evidence="2">
    <location>
        <begin position="83"/>
        <end position="169"/>
    </location>
</feature>
<protein>
    <submittedName>
        <fullName evidence="3">LytR family transcriptional regulator</fullName>
    </submittedName>
</protein>
<dbReference type="EMBL" id="WHZU01000008">
    <property type="protein sequence ID" value="NEH11670.1"/>
    <property type="molecule type" value="Genomic_DNA"/>
</dbReference>
<evidence type="ECO:0000256" key="1">
    <source>
        <dbReference type="SAM" id="Phobius"/>
    </source>
</evidence>
<gene>
    <name evidence="3" type="ORF">GFD18_06165</name>
</gene>
<keyword evidence="1" id="KW-0472">Membrane</keyword>
<dbReference type="RefSeq" id="WP_163198797.1">
    <property type="nucleotide sequence ID" value="NZ_WHZU01000008.1"/>
</dbReference>
<evidence type="ECO:0000259" key="2">
    <source>
        <dbReference type="Pfam" id="PF13399"/>
    </source>
</evidence>
<name>A0ABX0CAP8_9BIFI</name>
<accession>A0ABX0CAP8</accession>
<reference evidence="3 4" key="1">
    <citation type="submission" date="2019-10" db="EMBL/GenBank/DDBJ databases">
        <title>Bifidobacterium from non-human primates.</title>
        <authorList>
            <person name="Modesto M."/>
        </authorList>
    </citation>
    <scope>NUCLEOTIDE SEQUENCE [LARGE SCALE GENOMIC DNA]</scope>
    <source>
        <strain evidence="3 4">SMA1</strain>
    </source>
</reference>
<proteinExistence type="predicted"/>
<dbReference type="Pfam" id="PF13399">
    <property type="entry name" value="LytR_C"/>
    <property type="match status" value="1"/>
</dbReference>
<keyword evidence="1" id="KW-0812">Transmembrane</keyword>
<dbReference type="InterPro" id="IPR027381">
    <property type="entry name" value="LytR/CpsA/Psr_C"/>
</dbReference>
<comment type="caution">
    <text evidence="3">The sequence shown here is derived from an EMBL/GenBank/DDBJ whole genome shotgun (WGS) entry which is preliminary data.</text>
</comment>